<reference evidence="2" key="1">
    <citation type="submission" date="2010-03" db="EMBL/GenBank/DDBJ databases">
        <title>Annotation of Blastomyces dermatitidis strain ATCC 18188.</title>
        <authorList>
            <consortium name="The Broad Institute Genome Sequencing Platform"/>
            <consortium name="Broad Institute Genome Sequencing Center for Infectious Disease."/>
            <person name="Cuomo C."/>
            <person name="Klein B."/>
            <person name="Sullivan T."/>
            <person name="Heitman J."/>
            <person name="Young S."/>
            <person name="Zeng Q."/>
            <person name="Gargeya S."/>
            <person name="Alvarado L."/>
            <person name="Berlin A.M."/>
            <person name="Chapman S.B."/>
            <person name="Chen Z."/>
            <person name="Freedman E."/>
            <person name="Gellesch M."/>
            <person name="Goldberg J."/>
            <person name="Griggs A."/>
            <person name="Gujja S."/>
            <person name="Heilman E."/>
            <person name="Heiman D."/>
            <person name="Howarth C."/>
            <person name="Mehta T."/>
            <person name="Neiman D."/>
            <person name="Pearson M."/>
            <person name="Roberts A."/>
            <person name="Saif S."/>
            <person name="Shea T."/>
            <person name="Shenoy N."/>
            <person name="Sisk P."/>
            <person name="Stolte C."/>
            <person name="Sykes S."/>
            <person name="White J."/>
            <person name="Yandava C."/>
            <person name="Haas B."/>
            <person name="Nusbaum C."/>
            <person name="Birren B."/>
        </authorList>
    </citation>
    <scope>NUCLEOTIDE SEQUENCE</scope>
    <source>
        <strain evidence="2">ATCC 18188</strain>
    </source>
</reference>
<protein>
    <submittedName>
        <fullName evidence="2">Uncharacterized protein</fullName>
    </submittedName>
</protein>
<sequence>MDHEQSEALDNGGSTRTLLQGTFFRLHNQCHQANTRDSLSNNDKAATRYVKTKQALPIK</sequence>
<feature type="region of interest" description="Disordered" evidence="1">
    <location>
        <begin position="34"/>
        <end position="59"/>
    </location>
</feature>
<feature type="compositionally biased region" description="Polar residues" evidence="1">
    <location>
        <begin position="34"/>
        <end position="44"/>
    </location>
</feature>
<gene>
    <name evidence="2" type="ORF">BDDG_11671</name>
</gene>
<dbReference type="Proteomes" id="UP000007802">
    <property type="component" value="Unassembled WGS sequence"/>
</dbReference>
<organism evidence="2">
    <name type="scientific">Ajellomyces dermatitidis (strain ATCC 18188 / CBS 674.68)</name>
    <name type="common">Blastomyces dermatitidis</name>
    <dbReference type="NCBI Taxonomy" id="653446"/>
    <lineage>
        <taxon>Eukaryota</taxon>
        <taxon>Fungi</taxon>
        <taxon>Dikarya</taxon>
        <taxon>Ascomycota</taxon>
        <taxon>Pezizomycotina</taxon>
        <taxon>Eurotiomycetes</taxon>
        <taxon>Eurotiomycetidae</taxon>
        <taxon>Onygenales</taxon>
        <taxon>Ajellomycetaceae</taxon>
        <taxon>Blastomyces</taxon>
    </lineage>
</organism>
<accession>A0A0J9EJY8</accession>
<dbReference type="EMBL" id="GG749409">
    <property type="protein sequence ID" value="KMW66693.1"/>
    <property type="molecule type" value="Genomic_DNA"/>
</dbReference>
<evidence type="ECO:0000256" key="1">
    <source>
        <dbReference type="SAM" id="MobiDB-lite"/>
    </source>
</evidence>
<proteinExistence type="predicted"/>
<name>A0A0J9EJY8_AJEDA</name>
<dbReference type="AlphaFoldDB" id="A0A0J9EJY8"/>
<evidence type="ECO:0000313" key="2">
    <source>
        <dbReference type="EMBL" id="KMW66693.1"/>
    </source>
</evidence>